<keyword evidence="1" id="KW-1133">Transmembrane helix</keyword>
<feature type="transmembrane region" description="Helical" evidence="1">
    <location>
        <begin position="329"/>
        <end position="346"/>
    </location>
</feature>
<evidence type="ECO:0000259" key="2">
    <source>
        <dbReference type="Pfam" id="PF01757"/>
    </source>
</evidence>
<evidence type="ECO:0000313" key="4">
    <source>
        <dbReference type="Proteomes" id="UP000292307"/>
    </source>
</evidence>
<dbReference type="PANTHER" id="PTHR23028">
    <property type="entry name" value="ACETYLTRANSFERASE"/>
    <property type="match status" value="1"/>
</dbReference>
<feature type="transmembrane region" description="Helical" evidence="1">
    <location>
        <begin position="85"/>
        <end position="108"/>
    </location>
</feature>
<feature type="transmembrane region" description="Helical" evidence="1">
    <location>
        <begin position="128"/>
        <end position="148"/>
    </location>
</feature>
<organism evidence="3 4">
    <name type="scientific">Pseudoduganella albidiflava</name>
    <dbReference type="NCBI Taxonomy" id="321983"/>
    <lineage>
        <taxon>Bacteria</taxon>
        <taxon>Pseudomonadati</taxon>
        <taxon>Pseudomonadota</taxon>
        <taxon>Betaproteobacteria</taxon>
        <taxon>Burkholderiales</taxon>
        <taxon>Oxalobacteraceae</taxon>
        <taxon>Telluria group</taxon>
        <taxon>Pseudoduganella</taxon>
    </lineage>
</organism>
<sequence length="394" mass="43655">MCCSASLYLLFQAAFPTAEPCFPPAAVVHFGDKNCITICQNGKAMGMRHQNNFNLLRLLLALLVLVSHAPELQDGDRHRELLTQLFHTLSFGELAVDGFFLLSGYLIVQSWDLDPVPAQFLRKRVLRIYPGFIVASLVCVYIVAPLGADAASYFRELSTSTVALCLAVLHGPITPPVFEGLPEPQVNGSMWTIMREFACYLAVMLLGVAGGIRRRSVWLALTVTGFAAYLYASFGLPLPFAPLGLLLNDPIVRLGSLFFAGGCFYLYRDCYRFTRRGALLSAVALLALMFSRRYAELGLAMFGGYLLFYFAFRPMWLTDAFNKLPDISYGVYLYGWPVQTLLVAYLPLGSPWLKLVLACLIILPVSVLSCYLVEQPLLRLKNARRRVTAASAGT</sequence>
<keyword evidence="1" id="KW-0472">Membrane</keyword>
<keyword evidence="1" id="KW-0812">Transmembrane</keyword>
<dbReference type="EMBL" id="CP036401">
    <property type="protein sequence ID" value="QBH99417.1"/>
    <property type="molecule type" value="Genomic_DNA"/>
</dbReference>
<gene>
    <name evidence="3" type="ORF">EYF70_00140</name>
</gene>
<feature type="transmembrane region" description="Helical" evidence="1">
    <location>
        <begin position="297"/>
        <end position="317"/>
    </location>
</feature>
<feature type="domain" description="Acyltransferase 3" evidence="2">
    <location>
        <begin position="52"/>
        <end position="368"/>
    </location>
</feature>
<dbReference type="Proteomes" id="UP000292307">
    <property type="component" value="Chromosome"/>
</dbReference>
<dbReference type="InterPro" id="IPR002656">
    <property type="entry name" value="Acyl_transf_3_dom"/>
</dbReference>
<protein>
    <submittedName>
        <fullName evidence="3">Acyltransferase</fullName>
    </submittedName>
</protein>
<keyword evidence="4" id="KW-1185">Reference proteome</keyword>
<keyword evidence="3" id="KW-0808">Transferase</keyword>
<dbReference type="PANTHER" id="PTHR23028:SF53">
    <property type="entry name" value="ACYL_TRANSF_3 DOMAIN-CONTAINING PROTEIN"/>
    <property type="match status" value="1"/>
</dbReference>
<reference evidence="3 4" key="1">
    <citation type="submission" date="2019-02" db="EMBL/GenBank/DDBJ databases">
        <title>Draft Genome Sequences of Six Type Strains of the Genus Massilia.</title>
        <authorList>
            <person name="Miess H."/>
            <person name="Frediansyhah A."/>
            <person name="Gross H."/>
        </authorList>
    </citation>
    <scope>NUCLEOTIDE SEQUENCE [LARGE SCALE GENOMIC DNA]</scope>
    <source>
        <strain evidence="3 4">DSM 17472</strain>
    </source>
</reference>
<proteinExistence type="predicted"/>
<dbReference type="InterPro" id="IPR050879">
    <property type="entry name" value="Acyltransferase_3"/>
</dbReference>
<dbReference type="Pfam" id="PF01757">
    <property type="entry name" value="Acyl_transf_3"/>
    <property type="match status" value="1"/>
</dbReference>
<dbReference type="GO" id="GO:0016746">
    <property type="term" value="F:acyltransferase activity"/>
    <property type="evidence" value="ECO:0007669"/>
    <property type="project" value="UniProtKB-KW"/>
</dbReference>
<feature type="transmembrane region" description="Helical" evidence="1">
    <location>
        <begin position="55"/>
        <end position="73"/>
    </location>
</feature>
<evidence type="ECO:0000256" key="1">
    <source>
        <dbReference type="SAM" id="Phobius"/>
    </source>
</evidence>
<feature type="transmembrane region" description="Helical" evidence="1">
    <location>
        <begin position="190"/>
        <end position="210"/>
    </location>
</feature>
<feature type="transmembrane region" description="Helical" evidence="1">
    <location>
        <begin position="250"/>
        <end position="267"/>
    </location>
</feature>
<feature type="transmembrane region" description="Helical" evidence="1">
    <location>
        <begin position="217"/>
        <end position="238"/>
    </location>
</feature>
<evidence type="ECO:0000313" key="3">
    <source>
        <dbReference type="EMBL" id="QBH99417.1"/>
    </source>
</evidence>
<accession>A0ABX5RNG4</accession>
<name>A0ABX5RNG4_9BURK</name>
<feature type="transmembrane region" description="Helical" evidence="1">
    <location>
        <begin position="352"/>
        <end position="373"/>
    </location>
</feature>
<keyword evidence="3" id="KW-0012">Acyltransferase</keyword>